<dbReference type="EMBL" id="MTBD01000037">
    <property type="protein sequence ID" value="PRP68822.1"/>
    <property type="molecule type" value="Genomic_DNA"/>
</dbReference>
<reference evidence="2 3" key="1">
    <citation type="submission" date="2017-01" db="EMBL/GenBank/DDBJ databases">
        <title>New insights into the genetic diversity of Chromobacterium isolated from tropical freshwater lake.</title>
        <authorList>
            <person name="Santos A.B."/>
            <person name="Nascimento A.M."/>
            <person name="Da Silva P.C."/>
        </authorList>
    </citation>
    <scope>NUCLEOTIDE SEQUENCE [LARGE SCALE GENOMIC DNA]</scope>
    <source>
        <strain evidence="2 3">56AF</strain>
    </source>
</reference>
<accession>A0A2S9WZC6</accession>
<evidence type="ECO:0000313" key="3">
    <source>
        <dbReference type="Proteomes" id="UP000239469"/>
    </source>
</evidence>
<gene>
    <name evidence="2" type="ORF">BUE93_20460</name>
</gene>
<evidence type="ECO:0000256" key="1">
    <source>
        <dbReference type="SAM" id="Phobius"/>
    </source>
</evidence>
<feature type="transmembrane region" description="Helical" evidence="1">
    <location>
        <begin position="53"/>
        <end position="70"/>
    </location>
</feature>
<proteinExistence type="predicted"/>
<organism evidence="2 3">
    <name type="scientific">Chromobacterium amazonense</name>
    <dbReference type="NCBI Taxonomy" id="1382803"/>
    <lineage>
        <taxon>Bacteria</taxon>
        <taxon>Pseudomonadati</taxon>
        <taxon>Pseudomonadota</taxon>
        <taxon>Betaproteobacteria</taxon>
        <taxon>Neisseriales</taxon>
        <taxon>Chromobacteriaceae</taxon>
        <taxon>Chromobacterium</taxon>
    </lineage>
</organism>
<keyword evidence="1" id="KW-0812">Transmembrane</keyword>
<sequence length="73" mass="8478">MIAEFIAQPFRVFSAQLGAFRVVITHHIAGLITETAFPVAPTRLVIVPFRYEIYFPIVFLSFWILYFNQITDL</sequence>
<keyword evidence="1" id="KW-1133">Transmembrane helix</keyword>
<comment type="caution">
    <text evidence="2">The sequence shown here is derived from an EMBL/GenBank/DDBJ whole genome shotgun (WGS) entry which is preliminary data.</text>
</comment>
<keyword evidence="1" id="KW-0472">Membrane</keyword>
<dbReference type="Proteomes" id="UP000239469">
    <property type="component" value="Unassembled WGS sequence"/>
</dbReference>
<name>A0A2S9WZC6_9NEIS</name>
<protein>
    <submittedName>
        <fullName evidence="2">Uncharacterized protein</fullName>
    </submittedName>
</protein>
<evidence type="ECO:0000313" key="2">
    <source>
        <dbReference type="EMBL" id="PRP68822.1"/>
    </source>
</evidence>
<dbReference type="AlphaFoldDB" id="A0A2S9WZC6"/>